<dbReference type="InParanoid" id="A0A059APU9"/>
<dbReference type="STRING" id="71139.A0A059APU9"/>
<feature type="domain" description="DUF7950" evidence="2">
    <location>
        <begin position="161"/>
        <end position="297"/>
    </location>
</feature>
<dbReference type="PANTHER" id="PTHR33595">
    <property type="entry name" value="VON WILLEBRAND FACTOR A DOMAIN PROTEIN"/>
    <property type="match status" value="1"/>
</dbReference>
<organism evidence="3">
    <name type="scientific">Eucalyptus grandis</name>
    <name type="common">Flooded gum</name>
    <dbReference type="NCBI Taxonomy" id="71139"/>
    <lineage>
        <taxon>Eukaryota</taxon>
        <taxon>Viridiplantae</taxon>
        <taxon>Streptophyta</taxon>
        <taxon>Embryophyta</taxon>
        <taxon>Tracheophyta</taxon>
        <taxon>Spermatophyta</taxon>
        <taxon>Magnoliopsida</taxon>
        <taxon>eudicotyledons</taxon>
        <taxon>Gunneridae</taxon>
        <taxon>Pentapetalae</taxon>
        <taxon>rosids</taxon>
        <taxon>malvids</taxon>
        <taxon>Myrtales</taxon>
        <taxon>Myrtaceae</taxon>
        <taxon>Myrtoideae</taxon>
        <taxon>Eucalypteae</taxon>
        <taxon>Eucalyptus</taxon>
    </lineage>
</organism>
<name>A0A059APU9_EUCGR</name>
<dbReference type="OMA" id="AWWCYSH"/>
<sequence>MNGGDAFWFGRSGGGADKRVPIIDPGMLRFRPIAPKPATGGPVSGAGNLPESKSCLAVKRRAKRRYVRVRKNNSQCKMRSRSQGGGRRRGKPVLTLQLLPERAEPRESMASGVPLDLVPMIITPREVSQQDRERPLKLNVHGANSWDPTVVNPLKRAVAVSWLTVERVGVDPCMGAVGEFFPGSTDDEKIKNLRSDMCPGLVSDFQNRVHWVNDAYVWFASGQNRGEVEHHPHRPPSPGVEVRLVAKERLPMCQRAFTCQVTWRDERWARARTVPCDVWRLDGFGGFAWRLDVKAALGLGF</sequence>
<evidence type="ECO:0000259" key="2">
    <source>
        <dbReference type="Pfam" id="PF25821"/>
    </source>
</evidence>
<dbReference type="AlphaFoldDB" id="A0A059APU9"/>
<accession>A0A059APU9</accession>
<evidence type="ECO:0000313" key="3">
    <source>
        <dbReference type="EMBL" id="KCW55863.1"/>
    </source>
</evidence>
<dbReference type="PANTHER" id="PTHR33595:SF4">
    <property type="entry name" value="EMB|CAB62340.1"/>
    <property type="match status" value="1"/>
</dbReference>
<protein>
    <recommendedName>
        <fullName evidence="2">DUF7950 domain-containing protein</fullName>
    </recommendedName>
</protein>
<dbReference type="FunCoup" id="A0A059APU9">
    <property type="interactions" value="2"/>
</dbReference>
<feature type="region of interest" description="Disordered" evidence="1">
    <location>
        <begin position="70"/>
        <end position="91"/>
    </location>
</feature>
<gene>
    <name evidence="3" type="ORF">EUGRSUZ_I01669</name>
</gene>
<dbReference type="EMBL" id="KK198761">
    <property type="protein sequence ID" value="KCW55863.1"/>
    <property type="molecule type" value="Genomic_DNA"/>
</dbReference>
<evidence type="ECO:0000256" key="1">
    <source>
        <dbReference type="SAM" id="MobiDB-lite"/>
    </source>
</evidence>
<reference evidence="3" key="1">
    <citation type="submission" date="2013-07" db="EMBL/GenBank/DDBJ databases">
        <title>The genome of Eucalyptus grandis.</title>
        <authorList>
            <person name="Schmutz J."/>
            <person name="Hayes R."/>
            <person name="Myburg A."/>
            <person name="Tuskan G."/>
            <person name="Grattapaglia D."/>
            <person name="Rokhsar D.S."/>
        </authorList>
    </citation>
    <scope>NUCLEOTIDE SEQUENCE</scope>
    <source>
        <tissue evidence="3">Leaf extractions</tissue>
    </source>
</reference>
<dbReference type="eggNOG" id="ENOG502S057">
    <property type="taxonomic scope" value="Eukaryota"/>
</dbReference>
<dbReference type="Gramene" id="KCW55863">
    <property type="protein sequence ID" value="KCW55863"/>
    <property type="gene ID" value="EUGRSUZ_I01669"/>
</dbReference>
<dbReference type="Pfam" id="PF25821">
    <property type="entry name" value="DUF7950"/>
    <property type="match status" value="1"/>
</dbReference>
<dbReference type="InterPro" id="IPR057710">
    <property type="entry name" value="DUF7950"/>
</dbReference>
<proteinExistence type="predicted"/>